<keyword evidence="3" id="KW-1185">Reference proteome</keyword>
<sequence length="102" mass="11514">MNRAKPLCVIFVVRKYKRLKLVLKTNKIKTNKRSIDLASLPNKGNYDYNEKDNLGLDADGSSVNSGKANYNNDNDRISHNPDGEDDTHNTTEEPGYSPLMDK</sequence>
<dbReference type="EMBL" id="JXRA01000148">
    <property type="protein sequence ID" value="KIO74659.1"/>
    <property type="molecule type" value="Genomic_DNA"/>
</dbReference>
<protein>
    <submittedName>
        <fullName evidence="2">Uncharacterized protein</fullName>
    </submittedName>
</protein>
<evidence type="ECO:0000256" key="1">
    <source>
        <dbReference type="SAM" id="MobiDB-lite"/>
    </source>
</evidence>
<feature type="compositionally biased region" description="Basic and acidic residues" evidence="1">
    <location>
        <begin position="73"/>
        <end position="91"/>
    </location>
</feature>
<name>A0A0D0FQB7_9SPHI</name>
<accession>A0A0D0FQB7</accession>
<feature type="region of interest" description="Disordered" evidence="1">
    <location>
        <begin position="57"/>
        <end position="102"/>
    </location>
</feature>
<reference evidence="2 3" key="1">
    <citation type="submission" date="2015-01" db="EMBL/GenBank/DDBJ databases">
        <title>Draft genome sequence of Pedobacter sp. NL19 isolated from sludge of an effluent treatment pond in an abandoned uranium mine.</title>
        <authorList>
            <person name="Santos T."/>
            <person name="Caetano T."/>
            <person name="Covas C."/>
            <person name="Cruz A."/>
            <person name="Mendo S."/>
        </authorList>
    </citation>
    <scope>NUCLEOTIDE SEQUENCE [LARGE SCALE GENOMIC DNA]</scope>
    <source>
        <strain evidence="2 3">NL19</strain>
    </source>
</reference>
<dbReference type="AlphaFoldDB" id="A0A0D0FQB7"/>
<comment type="caution">
    <text evidence="2">The sequence shown here is derived from an EMBL/GenBank/DDBJ whole genome shotgun (WGS) entry which is preliminary data.</text>
</comment>
<evidence type="ECO:0000313" key="3">
    <source>
        <dbReference type="Proteomes" id="UP000032049"/>
    </source>
</evidence>
<dbReference type="Proteomes" id="UP000032049">
    <property type="component" value="Unassembled WGS sequence"/>
</dbReference>
<proteinExistence type="predicted"/>
<organism evidence="2 3">
    <name type="scientific">Pedobacter lusitanus</name>
    <dbReference type="NCBI Taxonomy" id="1503925"/>
    <lineage>
        <taxon>Bacteria</taxon>
        <taxon>Pseudomonadati</taxon>
        <taxon>Bacteroidota</taxon>
        <taxon>Sphingobacteriia</taxon>
        <taxon>Sphingobacteriales</taxon>
        <taxon>Sphingobacteriaceae</taxon>
        <taxon>Pedobacter</taxon>
    </lineage>
</organism>
<gene>
    <name evidence="2" type="ORF">TH53_25080</name>
</gene>
<evidence type="ECO:0000313" key="2">
    <source>
        <dbReference type="EMBL" id="KIO74659.1"/>
    </source>
</evidence>
<feature type="compositionally biased region" description="Polar residues" evidence="1">
    <location>
        <begin position="61"/>
        <end position="72"/>
    </location>
</feature>
<dbReference type="STRING" id="1503925.TH53_25080"/>